<dbReference type="AlphaFoldDB" id="A1HSH2"/>
<dbReference type="InterPro" id="IPR014748">
    <property type="entry name" value="Enoyl-CoA_hydra_C"/>
</dbReference>
<dbReference type="PANTHER" id="PTHR11941">
    <property type="entry name" value="ENOYL-COA HYDRATASE-RELATED"/>
    <property type="match status" value="1"/>
</dbReference>
<keyword evidence="2" id="KW-0456">Lyase</keyword>
<protein>
    <submittedName>
        <fullName evidence="4">Enoyl-CoA hydratase/isomerase</fullName>
    </submittedName>
</protein>
<dbReference type="GO" id="GO:0006635">
    <property type="term" value="P:fatty acid beta-oxidation"/>
    <property type="evidence" value="ECO:0007669"/>
    <property type="project" value="TreeGrafter"/>
</dbReference>
<gene>
    <name evidence="4" type="ORF">TcarDRAFT_0730</name>
</gene>
<comment type="similarity">
    <text evidence="1 3">Belongs to the enoyl-CoA hydratase/isomerase family.</text>
</comment>
<reference evidence="4 5" key="2">
    <citation type="submission" date="2007-01" db="EMBL/GenBank/DDBJ databases">
        <title>Sequencing of the draft genome and assembly of Thermosinus carboxydivorans Nor1.</title>
        <authorList>
            <consortium name="US DOE Joint Genome Institute (JGI-PGF)"/>
            <person name="Copeland A."/>
            <person name="Lucas S."/>
            <person name="Lapidus A."/>
            <person name="Barry K."/>
            <person name="Glavina del Rio T."/>
            <person name="Dalin E."/>
            <person name="Tice H."/>
            <person name="Bruce D."/>
            <person name="Pitluck S."/>
            <person name="Richardson P."/>
        </authorList>
    </citation>
    <scope>NUCLEOTIDE SEQUENCE [LARGE SCALE GENOMIC DNA]</scope>
    <source>
        <strain evidence="4 5">Nor1</strain>
    </source>
</reference>
<proteinExistence type="inferred from homology"/>
<name>A1HSH2_9FIRM</name>
<reference evidence="4 5" key="1">
    <citation type="submission" date="2007-01" db="EMBL/GenBank/DDBJ databases">
        <title>Annotation of the draft genome assembly of Thermosinus carboxydivorans Nor1.</title>
        <authorList>
            <consortium name="US DOE Joint Genome Institute (JGI-ORNL)"/>
            <person name="Larimer F."/>
            <person name="Land M."/>
            <person name="Hauser L."/>
        </authorList>
    </citation>
    <scope>NUCLEOTIDE SEQUENCE [LARGE SCALE GENOMIC DNA]</scope>
    <source>
        <strain evidence="4 5">Nor1</strain>
    </source>
</reference>
<dbReference type="EMBL" id="AAWL01000016">
    <property type="protein sequence ID" value="EAX47035.1"/>
    <property type="molecule type" value="Genomic_DNA"/>
</dbReference>
<dbReference type="CDD" id="cd06558">
    <property type="entry name" value="crotonase-like"/>
    <property type="match status" value="1"/>
</dbReference>
<dbReference type="FunFam" id="3.90.226.10:FF:000009">
    <property type="entry name" value="Carnitinyl-CoA dehydratase"/>
    <property type="match status" value="1"/>
</dbReference>
<evidence type="ECO:0000256" key="3">
    <source>
        <dbReference type="RuleBase" id="RU003707"/>
    </source>
</evidence>
<comment type="caution">
    <text evidence="4">The sequence shown here is derived from an EMBL/GenBank/DDBJ whole genome shotgun (WGS) entry which is preliminary data.</text>
</comment>
<accession>A1HSH2</accession>
<dbReference type="InterPro" id="IPR018376">
    <property type="entry name" value="Enoyl-CoA_hyd/isom_CS"/>
</dbReference>
<dbReference type="SUPFAM" id="SSF52096">
    <property type="entry name" value="ClpP/crotonase"/>
    <property type="match status" value="1"/>
</dbReference>
<dbReference type="GO" id="GO:0016836">
    <property type="term" value="F:hydro-lyase activity"/>
    <property type="evidence" value="ECO:0007669"/>
    <property type="project" value="UniProtKB-ARBA"/>
</dbReference>
<dbReference type="PROSITE" id="PS00166">
    <property type="entry name" value="ENOYL_COA_HYDRATASE"/>
    <property type="match status" value="1"/>
</dbReference>
<dbReference type="InterPro" id="IPR001753">
    <property type="entry name" value="Enoyl-CoA_hydra/iso"/>
</dbReference>
<evidence type="ECO:0000313" key="4">
    <source>
        <dbReference type="EMBL" id="EAX47035.1"/>
    </source>
</evidence>
<dbReference type="Proteomes" id="UP000005139">
    <property type="component" value="Unassembled WGS sequence"/>
</dbReference>
<organism evidence="4 5">
    <name type="scientific">Thermosinus carboxydivorans Nor1</name>
    <dbReference type="NCBI Taxonomy" id="401526"/>
    <lineage>
        <taxon>Bacteria</taxon>
        <taxon>Bacillati</taxon>
        <taxon>Bacillota</taxon>
        <taxon>Negativicutes</taxon>
        <taxon>Selenomonadales</taxon>
        <taxon>Sporomusaceae</taxon>
        <taxon>Thermosinus</taxon>
    </lineage>
</organism>
<dbReference type="Gene3D" id="3.90.226.10">
    <property type="entry name" value="2-enoyl-CoA Hydratase, Chain A, domain 1"/>
    <property type="match status" value="1"/>
</dbReference>
<evidence type="ECO:0000256" key="2">
    <source>
        <dbReference type="ARBA" id="ARBA00023239"/>
    </source>
</evidence>
<dbReference type="Gene3D" id="1.10.12.10">
    <property type="entry name" value="Lyase 2-enoyl-coa Hydratase, Chain A, domain 2"/>
    <property type="match status" value="1"/>
</dbReference>
<keyword evidence="4" id="KW-0413">Isomerase</keyword>
<evidence type="ECO:0000313" key="5">
    <source>
        <dbReference type="Proteomes" id="UP000005139"/>
    </source>
</evidence>
<evidence type="ECO:0000256" key="1">
    <source>
        <dbReference type="ARBA" id="ARBA00005254"/>
    </source>
</evidence>
<dbReference type="Pfam" id="PF00378">
    <property type="entry name" value="ECH_1"/>
    <property type="match status" value="1"/>
</dbReference>
<dbReference type="InterPro" id="IPR029045">
    <property type="entry name" value="ClpP/crotonase-like_dom_sf"/>
</dbReference>
<dbReference type="RefSeq" id="WP_007289976.1">
    <property type="nucleotide sequence ID" value="NZ_AAWL01000016.1"/>
</dbReference>
<dbReference type="PANTHER" id="PTHR11941:SF54">
    <property type="entry name" value="ENOYL-COA HYDRATASE, MITOCHONDRIAL"/>
    <property type="match status" value="1"/>
</dbReference>
<keyword evidence="5" id="KW-1185">Reference proteome</keyword>
<dbReference type="FunFam" id="1.10.12.10:FF:000001">
    <property type="entry name" value="Probable enoyl-CoA hydratase, mitochondrial"/>
    <property type="match status" value="1"/>
</dbReference>
<sequence>MPDNIVVERDGAIAVIIVNRPKEMNALNLATMLELDRIIRSLEDDQSVGALIITGSGEKAFVAGADISEMADMGAMQAKEWARLGQQVFSRIENFPRPVIAAVNGYALGGGCELAMACDIRLASEKAKFGQPEVNLGIIPGFGGTQRLTRLVGKGQAKLLIFSGDIIDAQEALRIGLVDRVVSADELMVAAKALANKMIAKAPLAVSQAKLAINKGVEMDSESGYMFESEIFGMCFTTADQKEGMRAFLEKRKPVFSGQ</sequence>
<dbReference type="GO" id="GO:0016853">
    <property type="term" value="F:isomerase activity"/>
    <property type="evidence" value="ECO:0007669"/>
    <property type="project" value="UniProtKB-KW"/>
</dbReference>
<dbReference type="eggNOG" id="COG1024">
    <property type="taxonomic scope" value="Bacteria"/>
</dbReference>
<dbReference type="OrthoDB" id="9771883at2"/>